<dbReference type="AlphaFoldDB" id="A0A849BWD9"/>
<name>A0A849BWD9_9NOCA</name>
<accession>A0A849BWD9</accession>
<sequence>MFWYDHQNMNGWGYAGMGIGMVLFWGLIIAAIVVLIRLSVRSDQPPRPTTGPSAAEQLLAQRFARGDIDEREYADRLTTLRTHSANL</sequence>
<evidence type="ECO:0000313" key="2">
    <source>
        <dbReference type="EMBL" id="NNH69306.1"/>
    </source>
</evidence>
<reference evidence="2 3" key="1">
    <citation type="submission" date="2020-05" db="EMBL/GenBank/DDBJ databases">
        <title>MicrobeNet Type strains.</title>
        <authorList>
            <person name="Nicholson A.C."/>
        </authorList>
    </citation>
    <scope>NUCLEOTIDE SEQUENCE [LARGE SCALE GENOMIC DNA]</scope>
    <source>
        <strain evidence="2 3">JCM 3224</strain>
    </source>
</reference>
<feature type="transmembrane region" description="Helical" evidence="1">
    <location>
        <begin position="12"/>
        <end position="38"/>
    </location>
</feature>
<organism evidence="2 3">
    <name type="scientific">Nocardia uniformis</name>
    <dbReference type="NCBI Taxonomy" id="53432"/>
    <lineage>
        <taxon>Bacteria</taxon>
        <taxon>Bacillati</taxon>
        <taxon>Actinomycetota</taxon>
        <taxon>Actinomycetes</taxon>
        <taxon>Mycobacteriales</taxon>
        <taxon>Nocardiaceae</taxon>
        <taxon>Nocardia</taxon>
    </lineage>
</organism>
<keyword evidence="1" id="KW-0812">Transmembrane</keyword>
<keyword evidence="3" id="KW-1185">Reference proteome</keyword>
<evidence type="ECO:0000313" key="3">
    <source>
        <dbReference type="Proteomes" id="UP000586827"/>
    </source>
</evidence>
<gene>
    <name evidence="2" type="ORF">HLB23_05375</name>
</gene>
<dbReference type="EMBL" id="JABELX010000001">
    <property type="protein sequence ID" value="NNH69306.1"/>
    <property type="molecule type" value="Genomic_DNA"/>
</dbReference>
<keyword evidence="1" id="KW-0472">Membrane</keyword>
<protein>
    <submittedName>
        <fullName evidence="2">SHOCT domain-containing protein</fullName>
    </submittedName>
</protein>
<comment type="caution">
    <text evidence="2">The sequence shown here is derived from an EMBL/GenBank/DDBJ whole genome shotgun (WGS) entry which is preliminary data.</text>
</comment>
<evidence type="ECO:0000256" key="1">
    <source>
        <dbReference type="SAM" id="Phobius"/>
    </source>
</evidence>
<keyword evidence="1" id="KW-1133">Transmembrane helix</keyword>
<dbReference type="Proteomes" id="UP000586827">
    <property type="component" value="Unassembled WGS sequence"/>
</dbReference>
<proteinExistence type="predicted"/>